<dbReference type="GO" id="GO:0004818">
    <property type="term" value="F:glutamate-tRNA ligase activity"/>
    <property type="evidence" value="ECO:0007669"/>
    <property type="project" value="TreeGrafter"/>
</dbReference>
<reference evidence="10" key="1">
    <citation type="submission" date="2021-02" db="EMBL/GenBank/DDBJ databases">
        <title>Strain Y2R2, a novel species of the genus Halomonas.</title>
        <authorList>
            <person name="Huang H."/>
        </authorList>
    </citation>
    <scope>NUCLEOTIDE SEQUENCE</scope>
    <source>
        <strain evidence="10">Y2R2</strain>
    </source>
</reference>
<dbReference type="GO" id="GO:0006424">
    <property type="term" value="P:glutamyl-tRNA aminoacylation"/>
    <property type="evidence" value="ECO:0007669"/>
    <property type="project" value="InterPro"/>
</dbReference>
<dbReference type="InterPro" id="IPR014729">
    <property type="entry name" value="Rossmann-like_a/b/a_fold"/>
</dbReference>
<feature type="short sequence motif" description="'HIGH' region" evidence="7">
    <location>
        <begin position="17"/>
        <end position="27"/>
    </location>
</feature>
<evidence type="ECO:0000256" key="2">
    <source>
        <dbReference type="ARBA" id="ARBA00022723"/>
    </source>
</evidence>
<feature type="domain" description="Glutamyl/glutaminyl-tRNA synthetase class Ib catalytic" evidence="9">
    <location>
        <begin position="133"/>
        <end position="243"/>
    </location>
</feature>
<dbReference type="NCBIfam" id="NF004314">
    <property type="entry name" value="PRK05710.1-3"/>
    <property type="match status" value="1"/>
</dbReference>
<keyword evidence="11" id="KW-1185">Reference proteome</keyword>
<dbReference type="Gene3D" id="3.40.50.620">
    <property type="entry name" value="HUPs"/>
    <property type="match status" value="1"/>
</dbReference>
<feature type="binding site" evidence="7">
    <location>
        <position position="123"/>
    </location>
    <ligand>
        <name>Zn(2+)</name>
        <dbReference type="ChEBI" id="CHEBI:29105"/>
    </ligand>
</feature>
<dbReference type="GO" id="GO:0005829">
    <property type="term" value="C:cytosol"/>
    <property type="evidence" value="ECO:0007669"/>
    <property type="project" value="TreeGrafter"/>
</dbReference>
<dbReference type="EMBL" id="CP038437">
    <property type="protein sequence ID" value="QEM83554.1"/>
    <property type="molecule type" value="Genomic_DNA"/>
</dbReference>
<keyword evidence="8" id="KW-0648">Protein biosynthesis</keyword>
<proteinExistence type="inferred from homology"/>
<keyword evidence="1 7" id="KW-0436">Ligase</keyword>
<dbReference type="Pfam" id="PF00749">
    <property type="entry name" value="tRNA-synt_1c"/>
    <property type="match status" value="2"/>
</dbReference>
<comment type="similarity">
    <text evidence="7">Belongs to the class-I aminoacyl-tRNA synthetase family. GluQ subfamily.</text>
</comment>
<sequence>MAETLILPEPPHGRFAPTPTGPLHAGSLLAAVASYLDARHCGGRWSVRIEDIDPPRCPPGADTTILQQLETYGLHWDGEVSYQHDRGEAYTTALDALIEQGLAYPCSCSRKEWRQHAVYPGWCREGVRRPSAPKAWRLRTDRCRRPVSWHDRVYGHQTFHPELLGDVVIKRKDNLWAYQIAVVVDDAEQCITDVVRGADLLDNTPWQIQLQQALGLPTPRYLHLPLVMGDDGQKLSKQNLAQPLPHEPDQVRALLHRTLQALGQDPDPELAHATVDEQLAEALAHWTPSAIRPGAIPPGEVQA</sequence>
<evidence type="ECO:0000259" key="9">
    <source>
        <dbReference type="Pfam" id="PF00749"/>
    </source>
</evidence>
<dbReference type="GO" id="GO:0008270">
    <property type="term" value="F:zinc ion binding"/>
    <property type="evidence" value="ECO:0007669"/>
    <property type="project" value="UniProtKB-UniRule"/>
</dbReference>
<feature type="binding site" evidence="7">
    <location>
        <begin position="14"/>
        <end position="18"/>
    </location>
    <ligand>
        <name>L-glutamate</name>
        <dbReference type="ChEBI" id="CHEBI:29985"/>
    </ligand>
</feature>
<feature type="short sequence motif" description="'KMSKS' region" evidence="7">
    <location>
        <begin position="234"/>
        <end position="238"/>
    </location>
</feature>
<evidence type="ECO:0000313" key="11">
    <source>
        <dbReference type="Proteomes" id="UP000324285"/>
    </source>
</evidence>
<dbReference type="InterPro" id="IPR000924">
    <property type="entry name" value="Glu/Gln-tRNA-synth"/>
</dbReference>
<dbReference type="NCBIfam" id="TIGR03838">
    <property type="entry name" value="queuosine_YadB"/>
    <property type="match status" value="1"/>
</dbReference>
<evidence type="ECO:0000256" key="5">
    <source>
        <dbReference type="ARBA" id="ARBA00022840"/>
    </source>
</evidence>
<evidence type="ECO:0000256" key="8">
    <source>
        <dbReference type="RuleBase" id="RU363037"/>
    </source>
</evidence>
<dbReference type="GO" id="GO:0005524">
    <property type="term" value="F:ATP binding"/>
    <property type="evidence" value="ECO:0007669"/>
    <property type="project" value="UniProtKB-KW"/>
</dbReference>
<evidence type="ECO:0000256" key="1">
    <source>
        <dbReference type="ARBA" id="ARBA00022598"/>
    </source>
</evidence>
<keyword evidence="6 7" id="KW-0030">Aminoacyl-tRNA synthetase</keyword>
<accession>A0A5C1NJQ6</accession>
<evidence type="ECO:0000256" key="6">
    <source>
        <dbReference type="ARBA" id="ARBA00023146"/>
    </source>
</evidence>
<dbReference type="InterPro" id="IPR049940">
    <property type="entry name" value="GluQ/Sye"/>
</dbReference>
<comment type="function">
    <text evidence="7">Catalyzes the tRNA-independent activation of glutamate in presence of ATP and the subsequent transfer of glutamate onto a tRNA(Asp). Glutamate is transferred on the 2-amino-5-(4,5-dihydroxy-2-cyclopenten-1-yl) moiety of the queuosine in the wobble position of the QUC anticodon.</text>
</comment>
<evidence type="ECO:0000256" key="7">
    <source>
        <dbReference type="HAMAP-Rule" id="MF_01428"/>
    </source>
</evidence>
<keyword evidence="2 7" id="KW-0479">Metal-binding</keyword>
<dbReference type="KEGG" id="hbh:E4T21_19810"/>
<feature type="binding site" evidence="7">
    <location>
        <position position="237"/>
    </location>
    <ligand>
        <name>ATP</name>
        <dbReference type="ChEBI" id="CHEBI:30616"/>
    </ligand>
</feature>
<comment type="cofactor">
    <cofactor evidence="7">
        <name>Zn(2+)</name>
        <dbReference type="ChEBI" id="CHEBI:29105"/>
    </cofactor>
    <text evidence="7">Binds 1 zinc ion per subunit.</text>
</comment>
<feature type="binding site" evidence="7">
    <location>
        <position position="178"/>
    </location>
    <ligand>
        <name>L-glutamate</name>
        <dbReference type="ChEBI" id="CHEBI:29985"/>
    </ligand>
</feature>
<dbReference type="SUPFAM" id="SSF52374">
    <property type="entry name" value="Nucleotidylyl transferase"/>
    <property type="match status" value="1"/>
</dbReference>
<dbReference type="OrthoDB" id="9807503at2"/>
<feature type="binding site" evidence="7">
    <location>
        <position position="196"/>
    </location>
    <ligand>
        <name>L-glutamate</name>
        <dbReference type="ChEBI" id="CHEBI:29985"/>
    </ligand>
</feature>
<feature type="binding site" evidence="7">
    <location>
        <position position="50"/>
    </location>
    <ligand>
        <name>L-glutamate</name>
        <dbReference type="ChEBI" id="CHEBI:29985"/>
    </ligand>
</feature>
<dbReference type="PANTHER" id="PTHR43311">
    <property type="entry name" value="GLUTAMATE--TRNA LIGASE"/>
    <property type="match status" value="1"/>
</dbReference>
<dbReference type="EC" id="6.1.1.-" evidence="7"/>
<feature type="binding site" evidence="7">
    <location>
        <position position="119"/>
    </location>
    <ligand>
        <name>Zn(2+)</name>
        <dbReference type="ChEBI" id="CHEBI:29105"/>
    </ligand>
</feature>
<dbReference type="AlphaFoldDB" id="A0A5C1NJQ6"/>
<dbReference type="PANTHER" id="PTHR43311:SF1">
    <property type="entry name" value="GLUTAMYL-Q TRNA(ASP) SYNTHETASE"/>
    <property type="match status" value="1"/>
</dbReference>
<name>A0A5C1NJQ6_9GAMM</name>
<protein>
    <recommendedName>
        <fullName evidence="7">Glutamyl-Q tRNA(Asp) synthetase</fullName>
        <shortName evidence="7">Glu-Q-RSs</shortName>
        <ecNumber evidence="7">6.1.1.-</ecNumber>
    </recommendedName>
</protein>
<feature type="domain" description="Glutamyl/glutaminyl-tRNA synthetase class Ib catalytic" evidence="9">
    <location>
        <begin position="13"/>
        <end position="116"/>
    </location>
</feature>
<keyword evidence="3 7" id="KW-0547">Nucleotide-binding</keyword>
<gene>
    <name evidence="7" type="primary">gluQ</name>
    <name evidence="10" type="synonym">gluQRS</name>
    <name evidence="10" type="ORF">E4T21_19810</name>
</gene>
<keyword evidence="4 7" id="KW-0862">Zinc</keyword>
<dbReference type="Proteomes" id="UP000324285">
    <property type="component" value="Chromosome"/>
</dbReference>
<keyword evidence="5 7" id="KW-0067">ATP-binding</keyword>
<dbReference type="HAMAP" id="MF_01428">
    <property type="entry name" value="Glu_Q_tRNA_synth"/>
    <property type="match status" value="1"/>
</dbReference>
<evidence type="ECO:0000313" key="10">
    <source>
        <dbReference type="EMBL" id="QEM83554.1"/>
    </source>
</evidence>
<organism evidence="10 11">
    <name type="scientific">Halomonas binhaiensis</name>
    <dbReference type="NCBI Taxonomy" id="2562282"/>
    <lineage>
        <taxon>Bacteria</taxon>
        <taxon>Pseudomonadati</taxon>
        <taxon>Pseudomonadota</taxon>
        <taxon>Gammaproteobacteria</taxon>
        <taxon>Oceanospirillales</taxon>
        <taxon>Halomonadaceae</taxon>
        <taxon>Halomonas</taxon>
    </lineage>
</organism>
<dbReference type="PRINTS" id="PR00987">
    <property type="entry name" value="TRNASYNTHGLU"/>
</dbReference>
<dbReference type="GO" id="GO:0006400">
    <property type="term" value="P:tRNA modification"/>
    <property type="evidence" value="ECO:0007669"/>
    <property type="project" value="InterPro"/>
</dbReference>
<dbReference type="InterPro" id="IPR022380">
    <property type="entry name" value="Glu-Q_tRNA(Asp)_Synthase"/>
</dbReference>
<dbReference type="RefSeq" id="WP_149286676.1">
    <property type="nucleotide sequence ID" value="NZ_CP038437.2"/>
</dbReference>
<dbReference type="InterPro" id="IPR020058">
    <property type="entry name" value="Glu/Gln-tRNA-synth_Ib_cat-dom"/>
</dbReference>
<feature type="binding site" evidence="7">
    <location>
        <position position="106"/>
    </location>
    <ligand>
        <name>Zn(2+)</name>
        <dbReference type="ChEBI" id="CHEBI:29105"/>
    </ligand>
</feature>
<feature type="binding site" evidence="7">
    <location>
        <position position="108"/>
    </location>
    <ligand>
        <name>Zn(2+)</name>
        <dbReference type="ChEBI" id="CHEBI:29105"/>
    </ligand>
</feature>
<evidence type="ECO:0000256" key="3">
    <source>
        <dbReference type="ARBA" id="ARBA00022741"/>
    </source>
</evidence>
<evidence type="ECO:0000256" key="4">
    <source>
        <dbReference type="ARBA" id="ARBA00022833"/>
    </source>
</evidence>